<organism evidence="4 5">
    <name type="scientific">Callorhinchus milii</name>
    <name type="common">Ghost shark</name>
    <dbReference type="NCBI Taxonomy" id="7868"/>
    <lineage>
        <taxon>Eukaryota</taxon>
        <taxon>Metazoa</taxon>
        <taxon>Chordata</taxon>
        <taxon>Craniata</taxon>
        <taxon>Vertebrata</taxon>
        <taxon>Chondrichthyes</taxon>
        <taxon>Holocephali</taxon>
        <taxon>Chimaeriformes</taxon>
        <taxon>Callorhinchidae</taxon>
        <taxon>Callorhinchus</taxon>
    </lineage>
</organism>
<gene>
    <name evidence="4" type="primary">pigl</name>
</gene>
<evidence type="ECO:0000256" key="2">
    <source>
        <dbReference type="ARBA" id="ARBA00012176"/>
    </source>
</evidence>
<comment type="similarity">
    <text evidence="1">Belongs to the PIGL family.</text>
</comment>
<reference evidence="4" key="5">
    <citation type="submission" date="2025-09" db="UniProtKB">
        <authorList>
            <consortium name="Ensembl"/>
        </authorList>
    </citation>
    <scope>IDENTIFICATION</scope>
</reference>
<sequence>PVPGPSGDGALVTLLLYVPTGTRRCNSNVVRKTTNALETPPPESPPSPPRSLHPPAPALLVIAHPDDECMFFAPAAVRLVGCGVPVRVLCLSAGNFYNQGEIRKKELLESCGALGISLSHITVLDHRDLPDHPRVQWDRDLVSSLILRYIQSHHIGLVLTFDEGGVSGHVNHIAVYYAHSSLLECCGQSTNIIRKYISILDLPISWLRPHDMIYILSSEEYQQARNAMLCHRSQLLWFRHIYLRISRYMLINTLNQIS</sequence>
<evidence type="ECO:0000256" key="1">
    <source>
        <dbReference type="ARBA" id="ARBA00006066"/>
    </source>
</evidence>
<feature type="compositionally biased region" description="Pro residues" evidence="3">
    <location>
        <begin position="39"/>
        <end position="54"/>
    </location>
</feature>
<dbReference type="InParanoid" id="A0A4W3J8Y9"/>
<dbReference type="GO" id="GO:0006506">
    <property type="term" value="P:GPI anchor biosynthetic process"/>
    <property type="evidence" value="ECO:0007669"/>
    <property type="project" value="UniProtKB-UniPathway"/>
</dbReference>
<dbReference type="PANTHER" id="PTHR12993">
    <property type="entry name" value="N-ACETYLGLUCOSAMINYL-PHOSPHATIDYLINOSITOL DE-N-ACETYLASE-RELATED"/>
    <property type="match status" value="1"/>
</dbReference>
<dbReference type="GO" id="GO:0005783">
    <property type="term" value="C:endoplasmic reticulum"/>
    <property type="evidence" value="ECO:0007669"/>
    <property type="project" value="TreeGrafter"/>
</dbReference>
<evidence type="ECO:0000313" key="4">
    <source>
        <dbReference type="Ensembl" id="ENSCMIP00000028915.1"/>
    </source>
</evidence>
<dbReference type="EC" id="3.5.1.89" evidence="2"/>
<dbReference type="GeneTree" id="ENSGT00390000018434"/>
<dbReference type="SUPFAM" id="SSF102588">
    <property type="entry name" value="LmbE-like"/>
    <property type="match status" value="1"/>
</dbReference>
<proteinExistence type="inferred from homology"/>
<feature type="region of interest" description="Disordered" evidence="3">
    <location>
        <begin position="29"/>
        <end position="54"/>
    </location>
</feature>
<dbReference type="InterPro" id="IPR003737">
    <property type="entry name" value="GlcNAc_PI_deacetylase-related"/>
</dbReference>
<name>A0A4W3J8Y9_CALMI</name>
<accession>A0A4W3J8Y9</accession>
<dbReference type="Proteomes" id="UP000314986">
    <property type="component" value="Unassembled WGS sequence"/>
</dbReference>
<evidence type="ECO:0000313" key="5">
    <source>
        <dbReference type="Proteomes" id="UP000314986"/>
    </source>
</evidence>
<reference evidence="5" key="1">
    <citation type="journal article" date="2006" name="Science">
        <title>Ancient noncoding elements conserved in the human genome.</title>
        <authorList>
            <person name="Venkatesh B."/>
            <person name="Kirkness E.F."/>
            <person name="Loh Y.H."/>
            <person name="Halpern A.L."/>
            <person name="Lee A.P."/>
            <person name="Johnson J."/>
            <person name="Dandona N."/>
            <person name="Viswanathan L.D."/>
            <person name="Tay A."/>
            <person name="Venter J.C."/>
            <person name="Strausberg R.L."/>
            <person name="Brenner S."/>
        </authorList>
    </citation>
    <scope>NUCLEOTIDE SEQUENCE [LARGE SCALE GENOMIC DNA]</scope>
</reference>
<dbReference type="Ensembl" id="ENSCMIT00000029376.1">
    <property type="protein sequence ID" value="ENSCMIP00000028915.1"/>
    <property type="gene ID" value="ENSCMIG00000012534.1"/>
</dbReference>
<dbReference type="AlphaFoldDB" id="A0A4W3J8Y9"/>
<dbReference type="Gene3D" id="3.40.50.10320">
    <property type="entry name" value="LmbE-like"/>
    <property type="match status" value="1"/>
</dbReference>
<reference evidence="4" key="4">
    <citation type="submission" date="2025-08" db="UniProtKB">
        <authorList>
            <consortium name="Ensembl"/>
        </authorList>
    </citation>
    <scope>IDENTIFICATION</scope>
</reference>
<reference evidence="5" key="3">
    <citation type="journal article" date="2014" name="Nature">
        <title>Elephant shark genome provides unique insights into gnathostome evolution.</title>
        <authorList>
            <consortium name="International Elephant Shark Genome Sequencing Consortium"/>
            <person name="Venkatesh B."/>
            <person name="Lee A.P."/>
            <person name="Ravi V."/>
            <person name="Maurya A.K."/>
            <person name="Lian M.M."/>
            <person name="Swann J.B."/>
            <person name="Ohta Y."/>
            <person name="Flajnik M.F."/>
            <person name="Sutoh Y."/>
            <person name="Kasahara M."/>
            <person name="Hoon S."/>
            <person name="Gangu V."/>
            <person name="Roy S.W."/>
            <person name="Irimia M."/>
            <person name="Korzh V."/>
            <person name="Kondrychyn I."/>
            <person name="Lim Z.W."/>
            <person name="Tay B.H."/>
            <person name="Tohari S."/>
            <person name="Kong K.W."/>
            <person name="Ho S."/>
            <person name="Lorente-Galdos B."/>
            <person name="Quilez J."/>
            <person name="Marques-Bonet T."/>
            <person name="Raney B.J."/>
            <person name="Ingham P.W."/>
            <person name="Tay A."/>
            <person name="Hillier L.W."/>
            <person name="Minx P."/>
            <person name="Boehm T."/>
            <person name="Wilson R.K."/>
            <person name="Brenner S."/>
            <person name="Warren W.C."/>
        </authorList>
    </citation>
    <scope>NUCLEOTIDE SEQUENCE [LARGE SCALE GENOMIC DNA]</scope>
</reference>
<dbReference type="Pfam" id="PF02585">
    <property type="entry name" value="PIG-L"/>
    <property type="match status" value="1"/>
</dbReference>
<dbReference type="InterPro" id="IPR024078">
    <property type="entry name" value="LmbE-like_dom_sf"/>
</dbReference>
<dbReference type="GO" id="GO:0000225">
    <property type="term" value="F:N-acetylglucosaminylphosphatidylinositol deacetylase activity"/>
    <property type="evidence" value="ECO:0007669"/>
    <property type="project" value="UniProtKB-EC"/>
</dbReference>
<dbReference type="PANTHER" id="PTHR12993:SF11">
    <property type="entry name" value="N-ACETYLGLUCOSAMINYL-PHOSPHATIDYLINOSITOL DE-N-ACETYLASE"/>
    <property type="match status" value="1"/>
</dbReference>
<evidence type="ECO:0000256" key="3">
    <source>
        <dbReference type="SAM" id="MobiDB-lite"/>
    </source>
</evidence>
<dbReference type="STRING" id="7868.ENSCMIP00000028915"/>
<dbReference type="UniPathway" id="UPA00196"/>
<protein>
    <recommendedName>
        <fullName evidence="2">N-acetylglucosaminylphosphatidylinositol deacetylase</fullName>
        <ecNumber evidence="2">3.5.1.89</ecNumber>
    </recommendedName>
</protein>
<reference evidence="5" key="2">
    <citation type="journal article" date="2007" name="PLoS Biol.">
        <title>Survey sequencing and comparative analysis of the elephant shark (Callorhinchus milii) genome.</title>
        <authorList>
            <person name="Venkatesh B."/>
            <person name="Kirkness E.F."/>
            <person name="Loh Y.H."/>
            <person name="Halpern A.L."/>
            <person name="Lee A.P."/>
            <person name="Johnson J."/>
            <person name="Dandona N."/>
            <person name="Viswanathan L.D."/>
            <person name="Tay A."/>
            <person name="Venter J.C."/>
            <person name="Strausberg R.L."/>
            <person name="Brenner S."/>
        </authorList>
    </citation>
    <scope>NUCLEOTIDE SEQUENCE [LARGE SCALE GENOMIC DNA]</scope>
</reference>
<keyword evidence="5" id="KW-1185">Reference proteome</keyword>
<dbReference type="GO" id="GO:0016020">
    <property type="term" value="C:membrane"/>
    <property type="evidence" value="ECO:0007669"/>
    <property type="project" value="GOC"/>
</dbReference>